<dbReference type="InParanoid" id="A0A409X2U7"/>
<dbReference type="Proteomes" id="UP000284706">
    <property type="component" value="Unassembled WGS sequence"/>
</dbReference>
<name>A0A409X2U7_9AGAR</name>
<gene>
    <name evidence="1" type="ORF">CVT26_005179</name>
</gene>
<evidence type="ECO:0000313" key="2">
    <source>
        <dbReference type="Proteomes" id="UP000284706"/>
    </source>
</evidence>
<protein>
    <submittedName>
        <fullName evidence="1">Uncharacterized protein</fullName>
    </submittedName>
</protein>
<organism evidence="1 2">
    <name type="scientific">Gymnopilus dilepis</name>
    <dbReference type="NCBI Taxonomy" id="231916"/>
    <lineage>
        <taxon>Eukaryota</taxon>
        <taxon>Fungi</taxon>
        <taxon>Dikarya</taxon>
        <taxon>Basidiomycota</taxon>
        <taxon>Agaricomycotina</taxon>
        <taxon>Agaricomycetes</taxon>
        <taxon>Agaricomycetidae</taxon>
        <taxon>Agaricales</taxon>
        <taxon>Agaricineae</taxon>
        <taxon>Hymenogastraceae</taxon>
        <taxon>Gymnopilus</taxon>
    </lineage>
</organism>
<sequence>MSVHLAAVKLSSPASYPLQLQPRSLHSPPTLACLLAGKPSKSVAYGDMQLIDSGGHALKGMEVGICRCMAEVYGMIGDEAAMLRVDDGLELRYMSLEVNGRVEREYWQGSPKRRRSS</sequence>
<dbReference type="EMBL" id="NHYE01004357">
    <property type="protein sequence ID" value="PPQ85070.1"/>
    <property type="molecule type" value="Genomic_DNA"/>
</dbReference>
<proteinExistence type="predicted"/>
<reference evidence="1 2" key="1">
    <citation type="journal article" date="2018" name="Evol. Lett.">
        <title>Horizontal gene cluster transfer increased hallucinogenic mushroom diversity.</title>
        <authorList>
            <person name="Reynolds H.T."/>
            <person name="Vijayakumar V."/>
            <person name="Gluck-Thaler E."/>
            <person name="Korotkin H.B."/>
            <person name="Matheny P.B."/>
            <person name="Slot J.C."/>
        </authorList>
    </citation>
    <scope>NUCLEOTIDE SEQUENCE [LARGE SCALE GENOMIC DNA]</scope>
    <source>
        <strain evidence="1 2">SRW20</strain>
    </source>
</reference>
<evidence type="ECO:0000313" key="1">
    <source>
        <dbReference type="EMBL" id="PPQ85070.1"/>
    </source>
</evidence>
<accession>A0A409X2U7</accession>
<keyword evidence="2" id="KW-1185">Reference proteome</keyword>
<dbReference type="AlphaFoldDB" id="A0A409X2U7"/>
<comment type="caution">
    <text evidence="1">The sequence shown here is derived from an EMBL/GenBank/DDBJ whole genome shotgun (WGS) entry which is preliminary data.</text>
</comment>